<dbReference type="InterPro" id="IPR036390">
    <property type="entry name" value="WH_DNA-bd_sf"/>
</dbReference>
<reference evidence="1" key="1">
    <citation type="journal article" date="2015" name="Nature">
        <title>Complex archaea that bridge the gap between prokaryotes and eukaryotes.</title>
        <authorList>
            <person name="Spang A."/>
            <person name="Saw J.H."/>
            <person name="Jorgensen S.L."/>
            <person name="Zaremba-Niedzwiedzka K."/>
            <person name="Martijn J."/>
            <person name="Lind A.E."/>
            <person name="van Eijk R."/>
            <person name="Schleper C."/>
            <person name="Guy L."/>
            <person name="Ettema T.J."/>
        </authorList>
    </citation>
    <scope>NUCLEOTIDE SEQUENCE</scope>
</reference>
<accession>A0A0F9RXJ5</accession>
<sequence length="89" mass="10887">MLKTNLYKIIFILQRENYSITTGELALLTKINYKNIGRYLNLLVEQDLIDREIYQDKKIRYILNSLTRKGEVFVIHQFYQHFLEFFYES</sequence>
<gene>
    <name evidence="1" type="ORF">LCGC14_0524600</name>
</gene>
<protein>
    <recommendedName>
        <fullName evidence="2">ArnR1-like winged helix-turn-helix domain-containing protein</fullName>
    </recommendedName>
</protein>
<dbReference type="EMBL" id="LAZR01000668">
    <property type="protein sequence ID" value="KKN61165.1"/>
    <property type="molecule type" value="Genomic_DNA"/>
</dbReference>
<dbReference type="InterPro" id="IPR036388">
    <property type="entry name" value="WH-like_DNA-bd_sf"/>
</dbReference>
<dbReference type="Gene3D" id="1.10.10.10">
    <property type="entry name" value="Winged helix-like DNA-binding domain superfamily/Winged helix DNA-binding domain"/>
    <property type="match status" value="1"/>
</dbReference>
<organism evidence="1">
    <name type="scientific">marine sediment metagenome</name>
    <dbReference type="NCBI Taxonomy" id="412755"/>
    <lineage>
        <taxon>unclassified sequences</taxon>
        <taxon>metagenomes</taxon>
        <taxon>ecological metagenomes</taxon>
    </lineage>
</organism>
<evidence type="ECO:0008006" key="2">
    <source>
        <dbReference type="Google" id="ProtNLM"/>
    </source>
</evidence>
<evidence type="ECO:0000313" key="1">
    <source>
        <dbReference type="EMBL" id="KKN61165.1"/>
    </source>
</evidence>
<comment type="caution">
    <text evidence="1">The sequence shown here is derived from an EMBL/GenBank/DDBJ whole genome shotgun (WGS) entry which is preliminary data.</text>
</comment>
<dbReference type="SUPFAM" id="SSF46785">
    <property type="entry name" value="Winged helix' DNA-binding domain"/>
    <property type="match status" value="1"/>
</dbReference>
<dbReference type="AlphaFoldDB" id="A0A0F9RXJ5"/>
<proteinExistence type="predicted"/>
<name>A0A0F9RXJ5_9ZZZZ</name>